<dbReference type="Proteomes" id="UP001165083">
    <property type="component" value="Unassembled WGS sequence"/>
</dbReference>
<protein>
    <submittedName>
        <fullName evidence="2">Unnamed protein product</fullName>
    </submittedName>
</protein>
<reference evidence="2" key="1">
    <citation type="submission" date="2023-04" db="EMBL/GenBank/DDBJ databases">
        <title>Phytophthora lilii NBRC 32176.</title>
        <authorList>
            <person name="Ichikawa N."/>
            <person name="Sato H."/>
            <person name="Tonouchi N."/>
        </authorList>
    </citation>
    <scope>NUCLEOTIDE SEQUENCE</scope>
    <source>
        <strain evidence="2">NBRC 32176</strain>
    </source>
</reference>
<feature type="domain" description="Jacalin-type lectin" evidence="1">
    <location>
        <begin position="89"/>
        <end position="230"/>
    </location>
</feature>
<dbReference type="Gene3D" id="2.100.10.30">
    <property type="entry name" value="Jacalin-like lectin domain"/>
    <property type="match status" value="1"/>
</dbReference>
<dbReference type="InterPro" id="IPR001229">
    <property type="entry name" value="Jacalin-like_lectin_dom"/>
</dbReference>
<accession>A0A9W6UCU2</accession>
<sequence length="529" mass="56277">MVNIIFKSIDAKDVTVVIRSGGENIAEVDVDAGKTATWNFTVSELQDKVLYMDRWRPGFLGISGSGGGSLKLWIPRSSKGGHLKLHVLINLSQAFGGSRGVAFSDITSVGFGQTVTTIIIRDGDHVDAVTLQVSFPAELTLSHGGSGGTDNTLTLAEGEYITSMEIHWARKALSTRIFYLNFTTNTGNSVSGGVTTENNSTVSAPKGFQLSGFFGHAEGAIYQLGAIWTKIDAEKTALTDIMGSDWHRRGDREAGHHERRPNSIALLTNTSAVNSTADTNVEELQDLIDSNTTRGYQLKNLTDHVIASVNDIRNATPNVAAGDIRQTSDAAFKTRDLLRKTFGVIIDQLIETATTDLGASAKANDNMLEVANMGLMLGGLDTTGIAYMASQLVQPTCGPTSFIGEIDDGSLHDALGLSTVDEAFEGSFGTWTKEGDGIVELVFDSTDTKDVTVVIHSGGDAVAEVDVDAGDTVTWRSTMLALQGTALYLDRWRSNVAGIPGSGGGSLVLWIPRASQGGHLHLQVRINAG</sequence>
<evidence type="ECO:0000313" key="3">
    <source>
        <dbReference type="Proteomes" id="UP001165083"/>
    </source>
</evidence>
<keyword evidence="3" id="KW-1185">Reference proteome</keyword>
<proteinExistence type="predicted"/>
<dbReference type="OrthoDB" id="116986at2759"/>
<name>A0A9W6UCU2_9STRA</name>
<evidence type="ECO:0000259" key="1">
    <source>
        <dbReference type="PROSITE" id="PS51752"/>
    </source>
</evidence>
<comment type="caution">
    <text evidence="2">The sequence shown here is derived from an EMBL/GenBank/DDBJ whole genome shotgun (WGS) entry which is preliminary data.</text>
</comment>
<dbReference type="Pfam" id="PF01419">
    <property type="entry name" value="Jacalin"/>
    <property type="match status" value="1"/>
</dbReference>
<dbReference type="SUPFAM" id="SSF51101">
    <property type="entry name" value="Mannose-binding lectins"/>
    <property type="match status" value="1"/>
</dbReference>
<organism evidence="2 3">
    <name type="scientific">Phytophthora lilii</name>
    <dbReference type="NCBI Taxonomy" id="2077276"/>
    <lineage>
        <taxon>Eukaryota</taxon>
        <taxon>Sar</taxon>
        <taxon>Stramenopiles</taxon>
        <taxon>Oomycota</taxon>
        <taxon>Peronosporomycetes</taxon>
        <taxon>Peronosporales</taxon>
        <taxon>Peronosporaceae</taxon>
        <taxon>Phytophthora</taxon>
    </lineage>
</organism>
<evidence type="ECO:0000313" key="2">
    <source>
        <dbReference type="EMBL" id="GMF29894.1"/>
    </source>
</evidence>
<dbReference type="AlphaFoldDB" id="A0A9W6UCU2"/>
<dbReference type="SMART" id="SM00915">
    <property type="entry name" value="Jacalin"/>
    <property type="match status" value="1"/>
</dbReference>
<dbReference type="InterPro" id="IPR036404">
    <property type="entry name" value="Jacalin-like_lectin_dom_sf"/>
</dbReference>
<dbReference type="EMBL" id="BSXW01000803">
    <property type="protein sequence ID" value="GMF29894.1"/>
    <property type="molecule type" value="Genomic_DNA"/>
</dbReference>
<gene>
    <name evidence="2" type="ORF">Plil01_001272300</name>
</gene>
<dbReference type="PROSITE" id="PS51752">
    <property type="entry name" value="JACALIN_LECTIN"/>
    <property type="match status" value="1"/>
</dbReference>